<dbReference type="Gene3D" id="3.80.10.10">
    <property type="entry name" value="Ribonuclease Inhibitor"/>
    <property type="match status" value="1"/>
</dbReference>
<dbReference type="Proteomes" id="UP000785679">
    <property type="component" value="Unassembled WGS sequence"/>
</dbReference>
<proteinExistence type="predicted"/>
<evidence type="ECO:0000313" key="2">
    <source>
        <dbReference type="Proteomes" id="UP000785679"/>
    </source>
</evidence>
<comment type="caution">
    <text evidence="1">The sequence shown here is derived from an EMBL/GenBank/DDBJ whole genome shotgun (WGS) entry which is preliminary data.</text>
</comment>
<gene>
    <name evidence="1" type="ORF">FGO68_gene3679</name>
</gene>
<sequence length="169" mass="19767">MRKCKDTLTSLQLNDCEEIDLSPLKNSKALTHLAIENCSQANMEVISTFQNLQELVTDNQYLLQRAITMKSLKSLILHEIYSQFPPSLQCINFKLAIDTAWIKRILDNHPQIKEVTLIIPSNRHHVALLLKEYKNVKFNFTKNFSMDQTTTFEYDFQLLFSQEQQELDQ</sequence>
<accession>A0A8J8NV18</accession>
<dbReference type="InterPro" id="IPR032675">
    <property type="entry name" value="LRR_dom_sf"/>
</dbReference>
<name>A0A8J8NV18_HALGN</name>
<dbReference type="EMBL" id="RRYP01007014">
    <property type="protein sequence ID" value="TNV80800.1"/>
    <property type="molecule type" value="Genomic_DNA"/>
</dbReference>
<protein>
    <submittedName>
        <fullName evidence="1">Uncharacterized protein</fullName>
    </submittedName>
</protein>
<dbReference type="AlphaFoldDB" id="A0A8J8NV18"/>
<evidence type="ECO:0000313" key="1">
    <source>
        <dbReference type="EMBL" id="TNV80800.1"/>
    </source>
</evidence>
<organism evidence="1 2">
    <name type="scientific">Halteria grandinella</name>
    <dbReference type="NCBI Taxonomy" id="5974"/>
    <lineage>
        <taxon>Eukaryota</taxon>
        <taxon>Sar</taxon>
        <taxon>Alveolata</taxon>
        <taxon>Ciliophora</taxon>
        <taxon>Intramacronucleata</taxon>
        <taxon>Spirotrichea</taxon>
        <taxon>Stichotrichia</taxon>
        <taxon>Sporadotrichida</taxon>
        <taxon>Halteriidae</taxon>
        <taxon>Halteria</taxon>
    </lineage>
</organism>
<reference evidence="1" key="1">
    <citation type="submission" date="2019-06" db="EMBL/GenBank/DDBJ databases">
        <authorList>
            <person name="Zheng W."/>
        </authorList>
    </citation>
    <scope>NUCLEOTIDE SEQUENCE</scope>
    <source>
        <strain evidence="1">QDHG01</strain>
    </source>
</reference>
<keyword evidence="2" id="KW-1185">Reference proteome</keyword>